<evidence type="ECO:0000259" key="3">
    <source>
        <dbReference type="Pfam" id="PF03816"/>
    </source>
</evidence>
<evidence type="ECO:0000256" key="1">
    <source>
        <dbReference type="ARBA" id="ARBA00006068"/>
    </source>
</evidence>
<dbReference type="Gene3D" id="3.40.630.190">
    <property type="entry name" value="LCP protein"/>
    <property type="match status" value="1"/>
</dbReference>
<keyword evidence="2" id="KW-0812">Transmembrane</keyword>
<dbReference type="PANTHER" id="PTHR33392:SF6">
    <property type="entry name" value="POLYISOPRENYL-TEICHOIC ACID--PEPTIDOGLYCAN TEICHOIC ACID TRANSFERASE TAGU"/>
    <property type="match status" value="1"/>
</dbReference>
<comment type="similarity">
    <text evidence="1">Belongs to the LytR/CpsA/Psr (LCP) family.</text>
</comment>
<protein>
    <submittedName>
        <fullName evidence="4">LytR family transcriptional regulator</fullName>
    </submittedName>
</protein>
<evidence type="ECO:0000256" key="2">
    <source>
        <dbReference type="SAM" id="Phobius"/>
    </source>
</evidence>
<name>A0A415MD65_9FIRM</name>
<gene>
    <name evidence="4" type="ORF">DW007_04365</name>
</gene>
<evidence type="ECO:0000313" key="4">
    <source>
        <dbReference type="EMBL" id="RHL70215.1"/>
    </source>
</evidence>
<dbReference type="InterPro" id="IPR004474">
    <property type="entry name" value="LytR_CpsA_psr"/>
</dbReference>
<dbReference type="PANTHER" id="PTHR33392">
    <property type="entry name" value="POLYISOPRENYL-TEICHOIC ACID--PEPTIDOGLYCAN TEICHOIC ACID TRANSFERASE TAGU"/>
    <property type="match status" value="1"/>
</dbReference>
<proteinExistence type="inferred from homology"/>
<dbReference type="RefSeq" id="WP_118350758.1">
    <property type="nucleotide sequence ID" value="NZ_QROY01000003.1"/>
</dbReference>
<comment type="caution">
    <text evidence="4">The sequence shown here is derived from an EMBL/GenBank/DDBJ whole genome shotgun (WGS) entry which is preliminary data.</text>
</comment>
<dbReference type="EMBL" id="QROY01000003">
    <property type="protein sequence ID" value="RHL70215.1"/>
    <property type="molecule type" value="Genomic_DNA"/>
</dbReference>
<dbReference type="InterPro" id="IPR050922">
    <property type="entry name" value="LytR/CpsA/Psr_CW_biosynth"/>
</dbReference>
<keyword evidence="2" id="KW-0472">Membrane</keyword>
<keyword evidence="2" id="KW-1133">Transmembrane helix</keyword>
<feature type="transmembrane region" description="Helical" evidence="2">
    <location>
        <begin position="7"/>
        <end position="29"/>
    </location>
</feature>
<dbReference type="AlphaFoldDB" id="A0A415MD65"/>
<accession>A0A415MD65</accession>
<dbReference type="Pfam" id="PF03816">
    <property type="entry name" value="LytR_cpsA_psr"/>
    <property type="match status" value="1"/>
</dbReference>
<dbReference type="Proteomes" id="UP000285201">
    <property type="component" value="Unassembled WGS sequence"/>
</dbReference>
<evidence type="ECO:0000313" key="5">
    <source>
        <dbReference type="Proteomes" id="UP000285201"/>
    </source>
</evidence>
<sequence>MKHRTIINIFTGLALAAAVAVIALISIILTGKSHLYNAADRIVQGNNCDGGKTNEAVIFNREPYVYKKGLINILVLGIDGEGNLYDNHSPGDMGQSDAVYVVSIDTQSKATHVVGIPRDTMTTIEMSDKDGNTVAVNTGQVTLQYGYGQDIQQCTSLMAKSVSGILYNIHIDRVVVLSVNSIAIINDAVGGVTVTIENDFTDESGEVLDEAFVKGNTIHLTGEQARLFVQERDCNVAESAMDRLSRQEQYMQALEQLLYKKVRKNPFLIMKIIKELKSNDMLYTDMTNAEIVYVFFQIAESDFNMDSIITIPGKVKKGIRYEEYYTDNESLKKLIMQIFYLPVD</sequence>
<reference evidence="4 5" key="1">
    <citation type="submission" date="2018-08" db="EMBL/GenBank/DDBJ databases">
        <title>A genome reference for cultivated species of the human gut microbiota.</title>
        <authorList>
            <person name="Zou Y."/>
            <person name="Xue W."/>
            <person name="Luo G."/>
        </authorList>
    </citation>
    <scope>NUCLEOTIDE SEQUENCE [LARGE SCALE GENOMIC DNA]</scope>
    <source>
        <strain evidence="4 5">AF36-7BH</strain>
    </source>
</reference>
<organism evidence="4 5">
    <name type="scientific">Lachnospira eligens</name>
    <dbReference type="NCBI Taxonomy" id="39485"/>
    <lineage>
        <taxon>Bacteria</taxon>
        <taxon>Bacillati</taxon>
        <taxon>Bacillota</taxon>
        <taxon>Clostridia</taxon>
        <taxon>Lachnospirales</taxon>
        <taxon>Lachnospiraceae</taxon>
        <taxon>Lachnospira</taxon>
    </lineage>
</organism>
<feature type="domain" description="Cell envelope-related transcriptional attenuator" evidence="3">
    <location>
        <begin position="96"/>
        <end position="255"/>
    </location>
</feature>